<reference evidence="2" key="1">
    <citation type="submission" date="2016-10" db="EMBL/GenBank/DDBJ databases">
        <title>Sequence of Gallionella enrichment culture.</title>
        <authorList>
            <person name="Poehlein A."/>
            <person name="Muehling M."/>
            <person name="Daniel R."/>
        </authorList>
    </citation>
    <scope>NUCLEOTIDE SEQUENCE</scope>
</reference>
<proteinExistence type="predicted"/>
<sequence length="194" mass="20000">MRSLSSGWSCRNANTSPLSRRDIDSSRSSMLAIACGGYPDARSTAMPTRSASRSTLRENASVRSIAAAWPPIASPCAALPLPAAPARIASTSEPTEISVSVPACAIFCATWRWVMCDISCANTAASSSTPCASTTVPVCMQMKPPGSAKALKVGSRSTSTTKRRGASGSAVASAAGVSRSTMPCRYSRSNASSR</sequence>
<organism evidence="2">
    <name type="scientific">mine drainage metagenome</name>
    <dbReference type="NCBI Taxonomy" id="410659"/>
    <lineage>
        <taxon>unclassified sequences</taxon>
        <taxon>metagenomes</taxon>
        <taxon>ecological metagenomes</taxon>
    </lineage>
</organism>
<feature type="compositionally biased region" description="Low complexity" evidence="1">
    <location>
        <begin position="166"/>
        <end position="180"/>
    </location>
</feature>
<protein>
    <submittedName>
        <fullName evidence="2">Uncharacterized protein</fullName>
    </submittedName>
</protein>
<dbReference type="AlphaFoldDB" id="A0A1J5RIH0"/>
<comment type="caution">
    <text evidence="2">The sequence shown here is derived from an EMBL/GenBank/DDBJ whole genome shotgun (WGS) entry which is preliminary data.</text>
</comment>
<gene>
    <name evidence="2" type="ORF">GALL_287010</name>
</gene>
<name>A0A1J5RIH0_9ZZZZ</name>
<evidence type="ECO:0000256" key="1">
    <source>
        <dbReference type="SAM" id="MobiDB-lite"/>
    </source>
</evidence>
<dbReference type="EMBL" id="MLJW01000332">
    <property type="protein sequence ID" value="OIQ89379.1"/>
    <property type="molecule type" value="Genomic_DNA"/>
</dbReference>
<evidence type="ECO:0000313" key="2">
    <source>
        <dbReference type="EMBL" id="OIQ89379.1"/>
    </source>
</evidence>
<feature type="region of interest" description="Disordered" evidence="1">
    <location>
        <begin position="146"/>
        <end position="194"/>
    </location>
</feature>
<accession>A0A1J5RIH0</accession>